<organism evidence="1 2">
    <name type="scientific">Bacteroides fragilis str. 1007-1-F #10</name>
    <dbReference type="NCBI Taxonomy" id="1339295"/>
    <lineage>
        <taxon>Bacteria</taxon>
        <taxon>Pseudomonadati</taxon>
        <taxon>Bacteroidota</taxon>
        <taxon>Bacteroidia</taxon>
        <taxon>Bacteroidales</taxon>
        <taxon>Bacteroidaceae</taxon>
        <taxon>Bacteroides</taxon>
    </lineage>
</organism>
<evidence type="ECO:0000313" key="1">
    <source>
        <dbReference type="EMBL" id="EYA16572.1"/>
    </source>
</evidence>
<proteinExistence type="predicted"/>
<sequence length="39" mass="4984">MFLCFYGYLSDKYMHFLFREFLFLSFLENYHSESFYHPI</sequence>
<protein>
    <submittedName>
        <fullName evidence="1">Uncharacterized protein</fullName>
    </submittedName>
</protein>
<reference evidence="1 2" key="1">
    <citation type="submission" date="2014-02" db="EMBL/GenBank/DDBJ databases">
        <authorList>
            <person name="Sears C."/>
            <person name="Carroll K."/>
            <person name="Sack B.R."/>
            <person name="Qadri F."/>
            <person name="Myers L.L."/>
            <person name="Chung G.-T."/>
            <person name="Escheverria P."/>
            <person name="Fraser C.M."/>
            <person name="Sadzewicz L."/>
            <person name="Shefchek K.A."/>
            <person name="Tallon L."/>
            <person name="Das S.P."/>
            <person name="Daugherty S."/>
            <person name="Mongodin E.F."/>
        </authorList>
    </citation>
    <scope>NUCLEOTIDE SEQUENCE [LARGE SCALE GENOMIC DNA]</scope>
    <source>
        <strain evidence="1 2">1007-1-F #10</strain>
    </source>
</reference>
<accession>A0AAN4N3A7</accession>
<dbReference type="AlphaFoldDB" id="A0AAN4N3A7"/>
<name>A0AAN4N3A7_BACFG</name>
<dbReference type="EMBL" id="JGEA01000003">
    <property type="protein sequence ID" value="EYA16572.1"/>
    <property type="molecule type" value="Genomic_DNA"/>
</dbReference>
<gene>
    <name evidence="1" type="ORF">M104_0216</name>
</gene>
<evidence type="ECO:0000313" key="2">
    <source>
        <dbReference type="Proteomes" id="UP000022433"/>
    </source>
</evidence>
<comment type="caution">
    <text evidence="1">The sequence shown here is derived from an EMBL/GenBank/DDBJ whole genome shotgun (WGS) entry which is preliminary data.</text>
</comment>
<dbReference type="Proteomes" id="UP000022433">
    <property type="component" value="Unassembled WGS sequence"/>
</dbReference>